<evidence type="ECO:0000313" key="14">
    <source>
        <dbReference type="Proteomes" id="UP001186944"/>
    </source>
</evidence>
<feature type="transmembrane region" description="Helical" evidence="12">
    <location>
        <begin position="175"/>
        <end position="193"/>
    </location>
</feature>
<comment type="cofactor">
    <cofactor evidence="1">
        <name>heme b</name>
        <dbReference type="ChEBI" id="CHEBI:60344"/>
    </cofactor>
</comment>
<dbReference type="PANTHER" id="PTHR23289">
    <property type="entry name" value="CYTOCHROME C OXIDASE ASSEMBLY PROTEIN COX15"/>
    <property type="match status" value="1"/>
</dbReference>
<dbReference type="InterPro" id="IPR003780">
    <property type="entry name" value="COX15/CtaA_fam"/>
</dbReference>
<feature type="transmembrane region" description="Helical" evidence="12">
    <location>
        <begin position="406"/>
        <end position="423"/>
    </location>
</feature>
<feature type="transmembrane region" description="Helical" evidence="12">
    <location>
        <begin position="349"/>
        <end position="365"/>
    </location>
</feature>
<evidence type="ECO:0000256" key="3">
    <source>
        <dbReference type="ARBA" id="ARBA00022692"/>
    </source>
</evidence>
<evidence type="ECO:0000256" key="12">
    <source>
        <dbReference type="SAM" id="Phobius"/>
    </source>
</evidence>
<dbReference type="Pfam" id="PF02628">
    <property type="entry name" value="COX15-CtaA"/>
    <property type="match status" value="1"/>
</dbReference>
<dbReference type="GO" id="GO:0016653">
    <property type="term" value="F:oxidoreductase activity, acting on NAD(P)H, heme protein as acceptor"/>
    <property type="evidence" value="ECO:0007669"/>
    <property type="project" value="TreeGrafter"/>
</dbReference>
<keyword evidence="9 12" id="KW-0472">Membrane</keyword>
<keyword evidence="7" id="KW-0408">Iron</keyword>
<dbReference type="AlphaFoldDB" id="A0AA89C4E6"/>
<evidence type="ECO:0000256" key="6">
    <source>
        <dbReference type="ARBA" id="ARBA00023002"/>
    </source>
</evidence>
<evidence type="ECO:0008006" key="15">
    <source>
        <dbReference type="Google" id="ProtNLM"/>
    </source>
</evidence>
<feature type="transmembrane region" description="Helical" evidence="12">
    <location>
        <begin position="205"/>
        <end position="223"/>
    </location>
</feature>
<protein>
    <recommendedName>
        <fullName evidence="15">Cytochrome c oxidase assembly protein COX15 homolog</fullName>
    </recommendedName>
</protein>
<comment type="pathway">
    <text evidence="10">Porphyrin-containing compound metabolism; heme A biosynthesis; heme A from heme O: step 1/1.</text>
</comment>
<keyword evidence="5 12" id="KW-1133">Transmembrane helix</keyword>
<evidence type="ECO:0000256" key="2">
    <source>
        <dbReference type="ARBA" id="ARBA00004141"/>
    </source>
</evidence>
<dbReference type="Proteomes" id="UP001186944">
    <property type="component" value="Unassembled WGS sequence"/>
</dbReference>
<sequence>MFHMKVATRCTFQLSSITANILAGDHDLRSCVTTKMKLNGGIKTHHSLSKQASHCIRQQTRTKYFPCLRLTTTEAAGKTIPAYAEKIVGGWLIGCAGMCFGAVILGGVTRLTESGLSMVDWQLIKDMKPPGSQKEWEEEFERYKQYPEYKYVSSQKEMTLSDFKFIFYMEWGHRMWGRMVGMVFLVPAGFFLYKGWISKALKPRLLVLTGLLGFQGFLGWYMVKSGLQDQPKDTDIPRVSQYRLASHLGSAFLLYTLFLWQGLNKFLPYNKYPYTNQMRNIRMGAFGIKALVFTTALSGAFVAGLDAGLTYNSWPKMADRWIPDDLLALDPKWKNTFENPTTVQFNHRHLAESTVLAIAGFWWMCRKAPLPPRARMAVNCLLGMSLIQATLGITTLLTYVPTPLAASHQSGSLVLLSIAIWLCHELRRLPK</sequence>
<evidence type="ECO:0000256" key="10">
    <source>
        <dbReference type="ARBA" id="ARBA00044501"/>
    </source>
</evidence>
<dbReference type="InterPro" id="IPR023754">
    <property type="entry name" value="HemeA_Synthase_type2"/>
</dbReference>
<evidence type="ECO:0000256" key="4">
    <source>
        <dbReference type="ARBA" id="ARBA00022723"/>
    </source>
</evidence>
<dbReference type="HAMAP" id="MF_01665">
    <property type="entry name" value="HemeA_synth_type2"/>
    <property type="match status" value="1"/>
</dbReference>
<comment type="subcellular location">
    <subcellularLocation>
        <location evidence="2">Membrane</location>
        <topology evidence="2">Multi-pass membrane protein</topology>
    </subcellularLocation>
</comment>
<comment type="caution">
    <text evidence="13">The sequence shown here is derived from an EMBL/GenBank/DDBJ whole genome shotgun (WGS) entry which is preliminary data.</text>
</comment>
<dbReference type="GO" id="GO:0120547">
    <property type="term" value="F:heme A synthase activity"/>
    <property type="evidence" value="ECO:0007669"/>
    <property type="project" value="UniProtKB-EC"/>
</dbReference>
<dbReference type="EMBL" id="VSWD01000008">
    <property type="protein sequence ID" value="KAK3094382.1"/>
    <property type="molecule type" value="Genomic_DNA"/>
</dbReference>
<keyword evidence="14" id="KW-1185">Reference proteome</keyword>
<feature type="transmembrane region" description="Helical" evidence="12">
    <location>
        <begin position="284"/>
        <end position="305"/>
    </location>
</feature>
<keyword evidence="6" id="KW-0560">Oxidoreductase</keyword>
<keyword evidence="8" id="KW-0350">Heme biosynthesis</keyword>
<evidence type="ECO:0000256" key="11">
    <source>
        <dbReference type="ARBA" id="ARBA00048044"/>
    </source>
</evidence>
<dbReference type="GO" id="GO:0046872">
    <property type="term" value="F:metal ion binding"/>
    <property type="evidence" value="ECO:0007669"/>
    <property type="project" value="UniProtKB-KW"/>
</dbReference>
<organism evidence="13 14">
    <name type="scientific">Pinctada imbricata</name>
    <name type="common">Atlantic pearl-oyster</name>
    <name type="synonym">Pinctada martensii</name>
    <dbReference type="NCBI Taxonomy" id="66713"/>
    <lineage>
        <taxon>Eukaryota</taxon>
        <taxon>Metazoa</taxon>
        <taxon>Spiralia</taxon>
        <taxon>Lophotrochozoa</taxon>
        <taxon>Mollusca</taxon>
        <taxon>Bivalvia</taxon>
        <taxon>Autobranchia</taxon>
        <taxon>Pteriomorphia</taxon>
        <taxon>Pterioida</taxon>
        <taxon>Pterioidea</taxon>
        <taxon>Pteriidae</taxon>
        <taxon>Pinctada</taxon>
    </lineage>
</organism>
<gene>
    <name evidence="13" type="ORF">FSP39_001024</name>
</gene>
<dbReference type="GO" id="GO:0006784">
    <property type="term" value="P:heme A biosynthetic process"/>
    <property type="evidence" value="ECO:0007669"/>
    <property type="project" value="InterPro"/>
</dbReference>
<evidence type="ECO:0000256" key="7">
    <source>
        <dbReference type="ARBA" id="ARBA00023004"/>
    </source>
</evidence>
<name>A0AA89C4E6_PINIB</name>
<dbReference type="PANTHER" id="PTHR23289:SF2">
    <property type="entry name" value="CYTOCHROME C OXIDASE ASSEMBLY PROTEIN COX15 HOMOLOG"/>
    <property type="match status" value="1"/>
</dbReference>
<evidence type="ECO:0000313" key="13">
    <source>
        <dbReference type="EMBL" id="KAK3094382.1"/>
    </source>
</evidence>
<feature type="transmembrane region" description="Helical" evidence="12">
    <location>
        <begin position="88"/>
        <end position="108"/>
    </location>
</feature>
<accession>A0AA89C4E6</accession>
<evidence type="ECO:0000256" key="8">
    <source>
        <dbReference type="ARBA" id="ARBA00023133"/>
    </source>
</evidence>
<keyword evidence="4" id="KW-0479">Metal-binding</keyword>
<keyword evidence="3 12" id="KW-0812">Transmembrane</keyword>
<proteinExistence type="inferred from homology"/>
<feature type="transmembrane region" description="Helical" evidence="12">
    <location>
        <begin position="243"/>
        <end position="263"/>
    </location>
</feature>
<evidence type="ECO:0000256" key="9">
    <source>
        <dbReference type="ARBA" id="ARBA00023136"/>
    </source>
</evidence>
<dbReference type="GO" id="GO:0005743">
    <property type="term" value="C:mitochondrial inner membrane"/>
    <property type="evidence" value="ECO:0007669"/>
    <property type="project" value="TreeGrafter"/>
</dbReference>
<evidence type="ECO:0000256" key="1">
    <source>
        <dbReference type="ARBA" id="ARBA00001970"/>
    </source>
</evidence>
<feature type="transmembrane region" description="Helical" evidence="12">
    <location>
        <begin position="377"/>
        <end position="400"/>
    </location>
</feature>
<evidence type="ECO:0000256" key="5">
    <source>
        <dbReference type="ARBA" id="ARBA00022989"/>
    </source>
</evidence>
<reference evidence="13" key="1">
    <citation type="submission" date="2019-08" db="EMBL/GenBank/DDBJ databases">
        <title>The improved chromosome-level genome for the pearl oyster Pinctada fucata martensii using PacBio sequencing and Hi-C.</title>
        <authorList>
            <person name="Zheng Z."/>
        </authorList>
    </citation>
    <scope>NUCLEOTIDE SEQUENCE</scope>
    <source>
        <strain evidence="13">ZZ-2019</strain>
        <tissue evidence="13">Adductor muscle</tissue>
    </source>
</reference>
<comment type="catalytic activity">
    <reaction evidence="11">
        <text>Fe(II)-heme o + 2 A + H2O = Fe(II)-heme a + 2 AH2</text>
        <dbReference type="Rhea" id="RHEA:63388"/>
        <dbReference type="ChEBI" id="CHEBI:13193"/>
        <dbReference type="ChEBI" id="CHEBI:15377"/>
        <dbReference type="ChEBI" id="CHEBI:17499"/>
        <dbReference type="ChEBI" id="CHEBI:60530"/>
        <dbReference type="ChEBI" id="CHEBI:61715"/>
        <dbReference type="EC" id="1.17.99.9"/>
    </reaction>
    <physiologicalReaction direction="left-to-right" evidence="11">
        <dbReference type="Rhea" id="RHEA:63389"/>
    </physiologicalReaction>
</comment>